<proteinExistence type="predicted"/>
<organism evidence="1 2">
    <name type="scientific">Clunio marinus</name>
    <dbReference type="NCBI Taxonomy" id="568069"/>
    <lineage>
        <taxon>Eukaryota</taxon>
        <taxon>Metazoa</taxon>
        <taxon>Ecdysozoa</taxon>
        <taxon>Arthropoda</taxon>
        <taxon>Hexapoda</taxon>
        <taxon>Insecta</taxon>
        <taxon>Pterygota</taxon>
        <taxon>Neoptera</taxon>
        <taxon>Endopterygota</taxon>
        <taxon>Diptera</taxon>
        <taxon>Nematocera</taxon>
        <taxon>Chironomoidea</taxon>
        <taxon>Chironomidae</taxon>
        <taxon>Clunio</taxon>
    </lineage>
</organism>
<reference evidence="1 2" key="1">
    <citation type="submission" date="2015-04" db="EMBL/GenBank/DDBJ databases">
        <authorList>
            <person name="Syromyatnikov M.Y."/>
            <person name="Popov V.N."/>
        </authorList>
    </citation>
    <scope>NUCLEOTIDE SEQUENCE [LARGE SCALE GENOMIC DNA]</scope>
</reference>
<protein>
    <submittedName>
        <fullName evidence="1">CLUMA_CG005687, isoform A</fullName>
    </submittedName>
</protein>
<dbReference type="Proteomes" id="UP000183832">
    <property type="component" value="Unassembled WGS sequence"/>
</dbReference>
<dbReference type="EMBL" id="CVRI01000023">
    <property type="protein sequence ID" value="CRK92115.1"/>
    <property type="molecule type" value="Genomic_DNA"/>
</dbReference>
<sequence>MKSMENICKFFRFSFCRKRFKGLGMDLKILSRKSSQRQLLKTYGQKINLDLSRESIEKKDIGNSI</sequence>
<name>A0A1J1HVV6_9DIPT</name>
<accession>A0A1J1HVV6</accession>
<keyword evidence="2" id="KW-1185">Reference proteome</keyword>
<gene>
    <name evidence="1" type="ORF">CLUMA_CG005687</name>
</gene>
<dbReference type="AlphaFoldDB" id="A0A1J1HVV6"/>
<evidence type="ECO:0000313" key="2">
    <source>
        <dbReference type="Proteomes" id="UP000183832"/>
    </source>
</evidence>
<evidence type="ECO:0000313" key="1">
    <source>
        <dbReference type="EMBL" id="CRK92115.1"/>
    </source>
</evidence>